<proteinExistence type="predicted"/>
<dbReference type="RefSeq" id="WP_092918353.1">
    <property type="nucleotide sequence ID" value="NZ_FOZN01000003.1"/>
</dbReference>
<comment type="caution">
    <text evidence="2">The sequence shown here is derived from an EMBL/GenBank/DDBJ whole genome shotgun (WGS) entry which is preliminary data.</text>
</comment>
<feature type="compositionally biased region" description="Polar residues" evidence="1">
    <location>
        <begin position="68"/>
        <end position="81"/>
    </location>
</feature>
<feature type="compositionally biased region" description="Acidic residues" evidence="1">
    <location>
        <begin position="117"/>
        <end position="129"/>
    </location>
</feature>
<feature type="compositionally biased region" description="Basic and acidic residues" evidence="1">
    <location>
        <begin position="1"/>
        <end position="25"/>
    </location>
</feature>
<protein>
    <submittedName>
        <fullName evidence="2">Uncharacterized protein</fullName>
    </submittedName>
</protein>
<dbReference type="AlphaFoldDB" id="A0AA94HNF8"/>
<reference evidence="2 3" key="1">
    <citation type="submission" date="2016-10" db="EMBL/GenBank/DDBJ databases">
        <authorList>
            <person name="Varghese N."/>
            <person name="Submissions S."/>
        </authorList>
    </citation>
    <scope>NUCLEOTIDE SEQUENCE [LARGE SCALE GENOMIC DNA]</scope>
    <source>
        <strain evidence="2 3">IAM 15147</strain>
    </source>
</reference>
<accession>A0AA94HNF8</accession>
<feature type="compositionally biased region" description="Basic and acidic residues" evidence="1">
    <location>
        <begin position="93"/>
        <end position="116"/>
    </location>
</feature>
<feature type="region of interest" description="Disordered" evidence="1">
    <location>
        <begin position="1"/>
        <end position="129"/>
    </location>
</feature>
<name>A0AA94HNF8_9MICO</name>
<keyword evidence="3" id="KW-1185">Reference proteome</keyword>
<dbReference type="EMBL" id="FOZN01000003">
    <property type="protein sequence ID" value="SFS15047.1"/>
    <property type="molecule type" value="Genomic_DNA"/>
</dbReference>
<evidence type="ECO:0000256" key="1">
    <source>
        <dbReference type="SAM" id="MobiDB-lite"/>
    </source>
</evidence>
<feature type="compositionally biased region" description="Basic and acidic residues" evidence="1">
    <location>
        <begin position="52"/>
        <end position="63"/>
    </location>
</feature>
<dbReference type="Proteomes" id="UP000198506">
    <property type="component" value="Unassembled WGS sequence"/>
</dbReference>
<evidence type="ECO:0000313" key="2">
    <source>
        <dbReference type="EMBL" id="SFS15047.1"/>
    </source>
</evidence>
<organism evidence="2 3">
    <name type="scientific">Agrococcus baldri</name>
    <dbReference type="NCBI Taxonomy" id="153730"/>
    <lineage>
        <taxon>Bacteria</taxon>
        <taxon>Bacillati</taxon>
        <taxon>Actinomycetota</taxon>
        <taxon>Actinomycetes</taxon>
        <taxon>Micrococcales</taxon>
        <taxon>Microbacteriaceae</taxon>
        <taxon>Agrococcus</taxon>
    </lineage>
</organism>
<sequence length="129" mass="14014">MSWHQHAPDPVEREGRGEESIEHYEVPPGSGKPSSFSARHNEFPPGHGHPGAAHDPKTGEPVHGDGTASETEPSDWQQGAASGQDPAATDVAAPRDDDDRYDEERSGAVPEKRSPDELEDDEEQRDATR</sequence>
<gene>
    <name evidence="2" type="ORF">SAMN04487783_1958</name>
</gene>
<evidence type="ECO:0000313" key="3">
    <source>
        <dbReference type="Proteomes" id="UP000198506"/>
    </source>
</evidence>